<evidence type="ECO:0000313" key="1">
    <source>
        <dbReference type="Proteomes" id="UP000887580"/>
    </source>
</evidence>
<protein>
    <submittedName>
        <fullName evidence="2">Fibronectin type-III domain-containing protein</fullName>
    </submittedName>
</protein>
<dbReference type="Proteomes" id="UP000887580">
    <property type="component" value="Unplaced"/>
</dbReference>
<name>A0AC35EWM0_9BILA</name>
<proteinExistence type="predicted"/>
<evidence type="ECO:0000313" key="2">
    <source>
        <dbReference type="WBParaSite" id="PS1159_v2.g11450.t2"/>
    </source>
</evidence>
<organism evidence="1 2">
    <name type="scientific">Panagrolaimus sp. PS1159</name>
    <dbReference type="NCBI Taxonomy" id="55785"/>
    <lineage>
        <taxon>Eukaryota</taxon>
        <taxon>Metazoa</taxon>
        <taxon>Ecdysozoa</taxon>
        <taxon>Nematoda</taxon>
        <taxon>Chromadorea</taxon>
        <taxon>Rhabditida</taxon>
        <taxon>Tylenchina</taxon>
        <taxon>Panagrolaimomorpha</taxon>
        <taxon>Panagrolaimoidea</taxon>
        <taxon>Panagrolaimidae</taxon>
        <taxon>Panagrolaimus</taxon>
    </lineage>
</organism>
<accession>A0AC35EWM0</accession>
<dbReference type="WBParaSite" id="PS1159_v2.g11450.t2">
    <property type="protein sequence ID" value="PS1159_v2.g11450.t2"/>
    <property type="gene ID" value="PS1159_v2.g11450"/>
</dbReference>
<reference evidence="2" key="1">
    <citation type="submission" date="2022-11" db="UniProtKB">
        <authorList>
            <consortium name="WormBaseParasite"/>
        </authorList>
    </citation>
    <scope>IDENTIFICATION</scope>
</reference>
<sequence length="298" mass="34855">MVSFICKPKIRAATSVAVLNPPSNVRVQASSDTSAIIDWNFDETNGVSDDGFVVKYIDEHITGSNSDTRNWEEHTVTTDPKARRLEIIGLNSNKPYSFCVVSVKDNRQSQCSSPVTINRLTTPRSSRISPKRKQVSEEYIETSRNEGYDRKEEESSFPWWILIPLILLPLLAILGYMLWKKRQTKTEKIVTHRRTSYTHAEGHHQEGEALHNDHEKRTFVVTHQDDKQWEEKRLYIQQQRNANLELEKRNEELGLEIAKTRRARLEEEREALKLEQSRINDNQLHHHQQHDKQYVAYK</sequence>